<dbReference type="EMBL" id="CP000742">
    <property type="protein sequence ID" value="ABR55554.1"/>
    <property type="molecule type" value="Genomic_DNA"/>
</dbReference>
<accession>A6UST2</accession>
<proteinExistence type="predicted"/>
<dbReference type="OrthoDB" id="8791at2157"/>
<dbReference type="RefSeq" id="WP_012066467.1">
    <property type="nucleotide sequence ID" value="NC_009634.1"/>
</dbReference>
<protein>
    <submittedName>
        <fullName evidence="2">Amidohydrolase 3</fullName>
    </submittedName>
</protein>
<reference evidence="2" key="1">
    <citation type="submission" date="2007-06" db="EMBL/GenBank/DDBJ databases">
        <title>Complete sequence of Methanococcus vannielii SB.</title>
        <authorList>
            <consortium name="US DOE Joint Genome Institute"/>
            <person name="Copeland A."/>
            <person name="Lucas S."/>
            <person name="Lapidus A."/>
            <person name="Barry K."/>
            <person name="Glavina del Rio T."/>
            <person name="Dalin E."/>
            <person name="Tice H."/>
            <person name="Pitluck S."/>
            <person name="Chain P."/>
            <person name="Malfatti S."/>
            <person name="Shin M."/>
            <person name="Vergez L."/>
            <person name="Schmutz J."/>
            <person name="Larimer F."/>
            <person name="Land M."/>
            <person name="Hauser L."/>
            <person name="Kyrpides N."/>
            <person name="Anderson I."/>
            <person name="Sieprawska-Lupa M."/>
            <person name="Whitman W.B."/>
            <person name="Richardson P."/>
        </authorList>
    </citation>
    <scope>NUCLEOTIDE SEQUENCE [LARGE SCALE GENOMIC DNA]</scope>
    <source>
        <strain evidence="2">SB</strain>
    </source>
</reference>
<dbReference type="eggNOG" id="arCOG04461">
    <property type="taxonomic scope" value="Archaea"/>
</dbReference>
<dbReference type="STRING" id="406327.Mevan_1662"/>
<evidence type="ECO:0000259" key="1">
    <source>
        <dbReference type="Pfam" id="PF07969"/>
    </source>
</evidence>
<dbReference type="PANTHER" id="PTHR11647">
    <property type="entry name" value="HYDRANTOINASE/DIHYDROPYRIMIDINASE FAMILY MEMBER"/>
    <property type="match status" value="1"/>
</dbReference>
<dbReference type="KEGG" id="mvn:Mevan_1662"/>
<dbReference type="Pfam" id="PF07969">
    <property type="entry name" value="Amidohydro_3"/>
    <property type="match status" value="1"/>
</dbReference>
<keyword evidence="3" id="KW-1185">Reference proteome</keyword>
<dbReference type="NCBIfam" id="TIGR03121">
    <property type="entry name" value="one_C_dehyd_A"/>
    <property type="match status" value="1"/>
</dbReference>
<organism evidence="2 3">
    <name type="scientific">Methanococcus vannielii (strain ATCC 35089 / DSM 1224 / JCM 13029 / OCM 148 / SB)</name>
    <dbReference type="NCBI Taxonomy" id="406327"/>
    <lineage>
        <taxon>Archaea</taxon>
        <taxon>Methanobacteriati</taxon>
        <taxon>Methanobacteriota</taxon>
        <taxon>Methanomada group</taxon>
        <taxon>Methanococci</taxon>
        <taxon>Methanococcales</taxon>
        <taxon>Methanococcaceae</taxon>
        <taxon>Methanococcus</taxon>
    </lineage>
</organism>
<dbReference type="InterPro" id="IPR013108">
    <property type="entry name" value="Amidohydro_3"/>
</dbReference>
<dbReference type="InterPro" id="IPR012027">
    <property type="entry name" value="Formylmethanofuran_DH_asu"/>
</dbReference>
<dbReference type="GeneID" id="5325376"/>
<dbReference type="Gene3D" id="2.30.40.10">
    <property type="entry name" value="Urease, subunit C, domain 1"/>
    <property type="match status" value="1"/>
</dbReference>
<dbReference type="Gene3D" id="3.20.20.140">
    <property type="entry name" value="Metal-dependent hydrolases"/>
    <property type="match status" value="1"/>
</dbReference>
<name>A6UST2_METVS</name>
<dbReference type="SUPFAM" id="SSF51338">
    <property type="entry name" value="Composite domain of metallo-dependent hydrolases"/>
    <property type="match status" value="2"/>
</dbReference>
<evidence type="ECO:0000313" key="2">
    <source>
        <dbReference type="EMBL" id="ABR55554.1"/>
    </source>
</evidence>
<dbReference type="InterPro" id="IPR050378">
    <property type="entry name" value="Metallo-dep_Hydrolases_sf"/>
</dbReference>
<sequence length="583" mass="64881">MTKMVVKGGTVYDPLNGIDGEVMDIFIKDGKIVECMSESELRDAKVLDVTGKVVMPGGVDSHTHVAGCKVNTGRVMCPENQYKSPMGKTHNTHSGSGDIVPSTYAQGYTYASMGYTTLFEAAVPPMAARHSHEEFKSLPIVDKAGYLLLGSNWFVMKYLKEGNIDKAAAYIAWALETTKTYGIKLVNPAGVENWKWGKNVHSLDDRALHFDVSAREMIENLAIINERFGLPMSIHLHANNLGHPGNWEITLDTMDVTKKIKPVVNKAGYDTGVKTKYSHDREQSVYMTHIQFHSFGGTSWKDFESKADVIAKHINKSDHIVMDSGSVAFGKAICMTGDGPGLYDIATMTGGKWANEDVELECGSGVTPFLYDHKNKVHSIQWAMGLELMLLTDPKKAIMTTDNPNAGPFMKYPVLIRWLMSRKAREDMMKECHKGASERTTLANIDKELSLYELATVTRATPAKAVGIGYRKGHLSPGADADITVYDISPDYNSNDYMAIEKAFKTAKYTIKDGEVITKEGRIIETPKGRTYYADVKVNNELQNEVIGDIKEWFRKYYSISFSNYPVPEKYLTNPTPLNINAR</sequence>
<dbReference type="GO" id="GO:0016810">
    <property type="term" value="F:hydrolase activity, acting on carbon-nitrogen (but not peptide) bonds"/>
    <property type="evidence" value="ECO:0007669"/>
    <property type="project" value="InterPro"/>
</dbReference>
<dbReference type="HOGENOM" id="CLU_035587_0_0_2"/>
<dbReference type="PANTHER" id="PTHR11647:SF1">
    <property type="entry name" value="COLLAPSIN RESPONSE MEDIATOR PROTEIN"/>
    <property type="match status" value="1"/>
</dbReference>
<dbReference type="AlphaFoldDB" id="A6UST2"/>
<gene>
    <name evidence="2" type="ordered locus">Mevan_1662</name>
</gene>
<dbReference type="PIRSF" id="PIRSF006453">
    <property type="entry name" value="FwdA"/>
    <property type="match status" value="1"/>
</dbReference>
<evidence type="ECO:0000313" key="3">
    <source>
        <dbReference type="Proteomes" id="UP000001107"/>
    </source>
</evidence>
<dbReference type="Proteomes" id="UP000001107">
    <property type="component" value="Chromosome"/>
</dbReference>
<feature type="domain" description="Amidohydrolase 3" evidence="1">
    <location>
        <begin position="45"/>
        <end position="517"/>
    </location>
</feature>
<dbReference type="InterPro" id="IPR011059">
    <property type="entry name" value="Metal-dep_hydrolase_composite"/>
</dbReference>